<protein>
    <submittedName>
        <fullName evidence="1">Uncharacterized protein</fullName>
    </submittedName>
</protein>
<dbReference type="SUPFAM" id="SSF52540">
    <property type="entry name" value="P-loop containing nucleoside triphosphate hydrolases"/>
    <property type="match status" value="1"/>
</dbReference>
<dbReference type="Gene3D" id="3.40.50.300">
    <property type="entry name" value="P-loop containing nucleotide triphosphate hydrolases"/>
    <property type="match status" value="1"/>
</dbReference>
<dbReference type="InterPro" id="IPR027417">
    <property type="entry name" value="P-loop_NTPase"/>
</dbReference>
<evidence type="ECO:0000313" key="1">
    <source>
        <dbReference type="EMBL" id="SVC96274.1"/>
    </source>
</evidence>
<reference evidence="1" key="1">
    <citation type="submission" date="2018-05" db="EMBL/GenBank/DDBJ databases">
        <authorList>
            <person name="Lanie J.A."/>
            <person name="Ng W.-L."/>
            <person name="Kazmierczak K.M."/>
            <person name="Andrzejewski T.M."/>
            <person name="Davidsen T.M."/>
            <person name="Wayne K.J."/>
            <person name="Tettelin H."/>
            <person name="Glass J.I."/>
            <person name="Rusch D."/>
            <person name="Podicherti R."/>
            <person name="Tsui H.-C.T."/>
            <person name="Winkler M.E."/>
        </authorList>
    </citation>
    <scope>NUCLEOTIDE SEQUENCE</scope>
</reference>
<organism evidence="1">
    <name type="scientific">marine metagenome</name>
    <dbReference type="NCBI Taxonomy" id="408172"/>
    <lineage>
        <taxon>unclassified sequences</taxon>
        <taxon>metagenomes</taxon>
        <taxon>ecological metagenomes</taxon>
    </lineage>
</organism>
<dbReference type="EMBL" id="UINC01121247">
    <property type="protein sequence ID" value="SVC96274.1"/>
    <property type="molecule type" value="Genomic_DNA"/>
</dbReference>
<sequence length="92" mass="10981">MEYLLILGTQRSGKTVLGRALNMHPKISIQKEPFFFYFKLCRNIFHRDILNNKKFDSDSPMSPNFCRSFEEKQLLKSNFSKIRFSKKDLEEL</sequence>
<name>A0A382REY8_9ZZZZ</name>
<gene>
    <name evidence="1" type="ORF">METZ01_LOCUS349128</name>
</gene>
<dbReference type="AlphaFoldDB" id="A0A382REY8"/>
<feature type="non-terminal residue" evidence="1">
    <location>
        <position position="1"/>
    </location>
</feature>
<feature type="non-terminal residue" evidence="1">
    <location>
        <position position="92"/>
    </location>
</feature>
<accession>A0A382REY8</accession>
<proteinExistence type="predicted"/>